<dbReference type="InterPro" id="IPR004114">
    <property type="entry name" value="THUMP_dom"/>
</dbReference>
<dbReference type="Pfam" id="PF02926">
    <property type="entry name" value="THUMP"/>
    <property type="match status" value="1"/>
</dbReference>
<proteinExistence type="predicted"/>
<dbReference type="RefSeq" id="WP_012175451.1">
    <property type="nucleotide sequence ID" value="NC_009943.1"/>
</dbReference>
<dbReference type="PROSITE" id="PS00092">
    <property type="entry name" value="N6_MTASE"/>
    <property type="match status" value="1"/>
</dbReference>
<gene>
    <name evidence="4" type="ordered locus">Dole_2035</name>
</gene>
<dbReference type="PROSITE" id="PS51165">
    <property type="entry name" value="THUMP"/>
    <property type="match status" value="1"/>
</dbReference>
<dbReference type="SUPFAM" id="SSF143437">
    <property type="entry name" value="THUMP domain-like"/>
    <property type="match status" value="1"/>
</dbReference>
<dbReference type="GO" id="GO:0008990">
    <property type="term" value="F:rRNA (guanine-N2-)-methyltransferase activity"/>
    <property type="evidence" value="ECO:0007669"/>
    <property type="project" value="TreeGrafter"/>
</dbReference>
<evidence type="ECO:0000256" key="2">
    <source>
        <dbReference type="PROSITE-ProRule" id="PRU00529"/>
    </source>
</evidence>
<dbReference type="Pfam" id="PF01170">
    <property type="entry name" value="UPF0020"/>
    <property type="match status" value="1"/>
</dbReference>
<dbReference type="GO" id="GO:0070043">
    <property type="term" value="F:rRNA (guanine-N7-)-methyltransferase activity"/>
    <property type="evidence" value="ECO:0007669"/>
    <property type="project" value="TreeGrafter"/>
</dbReference>
<dbReference type="GO" id="GO:0003723">
    <property type="term" value="F:RNA binding"/>
    <property type="evidence" value="ECO:0007669"/>
    <property type="project" value="UniProtKB-UniRule"/>
</dbReference>
<dbReference type="SMART" id="SM00981">
    <property type="entry name" value="THUMP"/>
    <property type="match status" value="1"/>
</dbReference>
<dbReference type="KEGG" id="dol:Dole_2035"/>
<dbReference type="InterPro" id="IPR000241">
    <property type="entry name" value="RlmKL-like_Mtase"/>
</dbReference>
<feature type="domain" description="THUMP" evidence="3">
    <location>
        <begin position="64"/>
        <end position="176"/>
    </location>
</feature>
<dbReference type="eggNOG" id="COG0116">
    <property type="taxonomic scope" value="Bacteria"/>
</dbReference>
<evidence type="ECO:0000259" key="3">
    <source>
        <dbReference type="PROSITE" id="PS51165"/>
    </source>
</evidence>
<evidence type="ECO:0000313" key="4">
    <source>
        <dbReference type="EMBL" id="ABW67839.1"/>
    </source>
</evidence>
<dbReference type="STRING" id="96561.Dole_2035"/>
<dbReference type="EMBL" id="CP000859">
    <property type="protein sequence ID" value="ABW67839.1"/>
    <property type="molecule type" value="Genomic_DNA"/>
</dbReference>
<dbReference type="Proteomes" id="UP000008561">
    <property type="component" value="Chromosome"/>
</dbReference>
<organism evidence="4 5">
    <name type="scientific">Desulfosudis oleivorans (strain DSM 6200 / JCM 39069 / Hxd3)</name>
    <name type="common">Desulfococcus oleovorans</name>
    <dbReference type="NCBI Taxonomy" id="96561"/>
    <lineage>
        <taxon>Bacteria</taxon>
        <taxon>Pseudomonadati</taxon>
        <taxon>Thermodesulfobacteriota</taxon>
        <taxon>Desulfobacteria</taxon>
        <taxon>Desulfobacterales</taxon>
        <taxon>Desulfosudaceae</taxon>
        <taxon>Desulfosudis</taxon>
    </lineage>
</organism>
<dbReference type="Gene3D" id="3.30.2130.30">
    <property type="match status" value="1"/>
</dbReference>
<dbReference type="InterPro" id="IPR029063">
    <property type="entry name" value="SAM-dependent_MTases_sf"/>
</dbReference>
<keyword evidence="2" id="KW-0694">RNA-binding</keyword>
<evidence type="ECO:0000256" key="1">
    <source>
        <dbReference type="ARBA" id="ARBA00022603"/>
    </source>
</evidence>
<reference evidence="4 5" key="1">
    <citation type="submission" date="2007-10" db="EMBL/GenBank/DDBJ databases">
        <title>Complete sequence of Desulfococcus oleovorans Hxd3.</title>
        <authorList>
            <consortium name="US DOE Joint Genome Institute"/>
            <person name="Copeland A."/>
            <person name="Lucas S."/>
            <person name="Lapidus A."/>
            <person name="Barry K."/>
            <person name="Glavina del Rio T."/>
            <person name="Dalin E."/>
            <person name="Tice H."/>
            <person name="Pitluck S."/>
            <person name="Kiss H."/>
            <person name="Brettin T."/>
            <person name="Bruce D."/>
            <person name="Detter J.C."/>
            <person name="Han C."/>
            <person name="Schmutz J."/>
            <person name="Larimer F."/>
            <person name="Land M."/>
            <person name="Hauser L."/>
            <person name="Kyrpides N."/>
            <person name="Kim E."/>
            <person name="Wawrik B."/>
            <person name="Richardson P."/>
        </authorList>
    </citation>
    <scope>NUCLEOTIDE SEQUENCE [LARGE SCALE GENOMIC DNA]</scope>
    <source>
        <strain evidence="5">DSM 6200 / JCM 39069 / Hxd3</strain>
    </source>
</reference>
<accession>A8ZTQ6</accession>
<name>A8ZTQ6_DESOH</name>
<keyword evidence="1 4" id="KW-0489">Methyltransferase</keyword>
<dbReference type="CDD" id="cd11715">
    <property type="entry name" value="THUMP_AdoMetMT"/>
    <property type="match status" value="1"/>
</dbReference>
<dbReference type="OrthoDB" id="9809404at2"/>
<dbReference type="AlphaFoldDB" id="A8ZTQ6"/>
<keyword evidence="5" id="KW-1185">Reference proteome</keyword>
<dbReference type="HOGENOM" id="CLU_032119_3_0_7"/>
<protein>
    <submittedName>
        <fullName evidence="4">Putative RNA methylase</fullName>
    </submittedName>
</protein>
<dbReference type="PANTHER" id="PTHR47313">
    <property type="entry name" value="RIBOSOMAL RNA LARGE SUBUNIT METHYLTRANSFERASE K/L"/>
    <property type="match status" value="1"/>
</dbReference>
<keyword evidence="1 4" id="KW-0808">Transferase</keyword>
<dbReference type="SUPFAM" id="SSF53335">
    <property type="entry name" value="S-adenosyl-L-methionine-dependent methyltransferases"/>
    <property type="match status" value="1"/>
</dbReference>
<dbReference type="PANTHER" id="PTHR47313:SF1">
    <property type="entry name" value="RIBOSOMAL RNA LARGE SUBUNIT METHYLTRANSFERASE K_L"/>
    <property type="match status" value="1"/>
</dbReference>
<evidence type="ECO:0000313" key="5">
    <source>
        <dbReference type="Proteomes" id="UP000008561"/>
    </source>
</evidence>
<sequence>MKTRLRKQAPGHQPSAYVYQQENWYVARVEESFKAAGIQELADLSAADIEPTPRGIRFSADRATLYKINYTSRLLSRCLAPLAVFPCRHTDDLYSAGKALPWKDFFIKGRTFAITADVVNSDITDARYTTLRLKDAIADYFTENTGRQRPDVDTRNPDVRVDVTILDNRAIISLDTSGEALHKRGYRELSVSAPMQETVAAAILHFSRWDKKTPLYDPMCGSGTLLCEALMAACNIPAGILRGAFGFQILPDFDPVLWQQVRKEADAEITEIPEGLIAGSDVNPAAVTAAKTNLMGLHYGGRVSITQQAFLDIPELENRLIITNPPYGIRMGRDRDLRFFYKCLGDFLKQKCRGSTAWIYFGDRDYIKNLGLKTAWKLPLRAGGLDGRLVRYELY</sequence>
<dbReference type="Gene3D" id="3.40.50.150">
    <property type="entry name" value="Vaccinia Virus protein VP39"/>
    <property type="match status" value="1"/>
</dbReference>
<dbReference type="InterPro" id="IPR002052">
    <property type="entry name" value="DNA_methylase_N6_adenine_CS"/>
</dbReference>